<proteinExistence type="predicted"/>
<dbReference type="KEGG" id="cyz:C3B44_00040"/>
<dbReference type="Pfam" id="PF21893">
    <property type="entry name" value="DUF6918"/>
    <property type="match status" value="1"/>
</dbReference>
<evidence type="ECO:0000313" key="1">
    <source>
        <dbReference type="EMBL" id="PWC01137.1"/>
    </source>
</evidence>
<gene>
    <name evidence="1" type="ORF">DF222_09205</name>
</gene>
<dbReference type="RefSeq" id="WP_108430563.1">
    <property type="nucleotide sequence ID" value="NZ_CP026947.1"/>
</dbReference>
<evidence type="ECO:0000313" key="2">
    <source>
        <dbReference type="Proteomes" id="UP000244989"/>
    </source>
</evidence>
<dbReference type="Proteomes" id="UP000244989">
    <property type="component" value="Unassembled WGS sequence"/>
</dbReference>
<dbReference type="InterPro" id="IPR054211">
    <property type="entry name" value="DUF6918"/>
</dbReference>
<sequence>MSHLALLLESERRRPVIRDLAQLIDKAVTHSTGLRARALKTGLHAAQRIRADLVPEAIDRLLPDVLGDLEHYWQSYEAGSRNEETDFGSYLAPHTDEVAASLVSTADGAVDRVNNRALVKIYHSLRARGGRMISPHVPELGRVVERHMRG</sequence>
<name>A0A2U1T553_9CORY</name>
<accession>A0A2U1T553</accession>
<organism evidence="1 2">
    <name type="scientific">Corynebacterium yudongzhengii</name>
    <dbReference type="NCBI Taxonomy" id="2080740"/>
    <lineage>
        <taxon>Bacteria</taxon>
        <taxon>Bacillati</taxon>
        <taxon>Actinomycetota</taxon>
        <taxon>Actinomycetes</taxon>
        <taxon>Mycobacteriales</taxon>
        <taxon>Corynebacteriaceae</taxon>
        <taxon>Corynebacterium</taxon>
    </lineage>
</organism>
<dbReference type="AlphaFoldDB" id="A0A2U1T553"/>
<dbReference type="EMBL" id="QEEZ01000018">
    <property type="protein sequence ID" value="PWC01137.1"/>
    <property type="molecule type" value="Genomic_DNA"/>
</dbReference>
<dbReference type="OrthoDB" id="530636at2"/>
<comment type="caution">
    <text evidence="1">The sequence shown here is derived from an EMBL/GenBank/DDBJ whole genome shotgun (WGS) entry which is preliminary data.</text>
</comment>
<protein>
    <submittedName>
        <fullName evidence="1">Uncharacterized protein</fullName>
    </submittedName>
</protein>
<keyword evidence="2" id="KW-1185">Reference proteome</keyword>
<reference evidence="2" key="1">
    <citation type="submission" date="2018-04" db="EMBL/GenBank/DDBJ databases">
        <authorList>
            <person name="Liu S."/>
            <person name="Wang Z."/>
            <person name="Li J."/>
        </authorList>
    </citation>
    <scope>NUCLEOTIDE SEQUENCE [LARGE SCALE GENOMIC DNA]</scope>
    <source>
        <strain evidence="2">2189</strain>
    </source>
</reference>